<protein>
    <recommendedName>
        <fullName evidence="3">Type 4 fimbrial biogenesis protein PilX N-terminal domain-containing protein</fullName>
    </recommendedName>
</protein>
<proteinExistence type="predicted"/>
<name>A0A1F5Y1Q2_9BACT</name>
<dbReference type="AlphaFoldDB" id="A0A1F5Y1Q2"/>
<dbReference type="STRING" id="1798364.A3G54_02700"/>
<organism evidence="1 2">
    <name type="scientific">Candidatus Giovannonibacteria bacterium RIFCSPLOWO2_12_FULL_44_15</name>
    <dbReference type="NCBI Taxonomy" id="1798364"/>
    <lineage>
        <taxon>Bacteria</taxon>
        <taxon>Candidatus Giovannoniibacteriota</taxon>
    </lineage>
</organism>
<reference evidence="1 2" key="1">
    <citation type="journal article" date="2016" name="Nat. Commun.">
        <title>Thousands of microbial genomes shed light on interconnected biogeochemical processes in an aquifer system.</title>
        <authorList>
            <person name="Anantharaman K."/>
            <person name="Brown C.T."/>
            <person name="Hug L.A."/>
            <person name="Sharon I."/>
            <person name="Castelle C.J."/>
            <person name="Probst A.J."/>
            <person name="Thomas B.C."/>
            <person name="Singh A."/>
            <person name="Wilkins M.J."/>
            <person name="Karaoz U."/>
            <person name="Brodie E.L."/>
            <person name="Williams K.H."/>
            <person name="Hubbard S.S."/>
            <person name="Banfield J.F."/>
        </authorList>
    </citation>
    <scope>NUCLEOTIDE SEQUENCE [LARGE SCALE GENOMIC DNA]</scope>
</reference>
<evidence type="ECO:0008006" key="3">
    <source>
        <dbReference type="Google" id="ProtNLM"/>
    </source>
</evidence>
<accession>A0A1F5Y1Q2</accession>
<comment type="caution">
    <text evidence="1">The sequence shown here is derived from an EMBL/GenBank/DDBJ whole genome shotgun (WGS) entry which is preliminary data.</text>
</comment>
<evidence type="ECO:0000313" key="2">
    <source>
        <dbReference type="Proteomes" id="UP000178894"/>
    </source>
</evidence>
<dbReference type="Proteomes" id="UP000178894">
    <property type="component" value="Unassembled WGS sequence"/>
</dbReference>
<dbReference type="EMBL" id="MFIQ01000004">
    <property type="protein sequence ID" value="OGF93791.1"/>
    <property type="molecule type" value="Genomic_DNA"/>
</dbReference>
<evidence type="ECO:0000313" key="1">
    <source>
        <dbReference type="EMBL" id="OGF93791.1"/>
    </source>
</evidence>
<sequence length="192" mass="19948">MIYSKGIALLLSIILVSIVLAVSVGVSNIVSTEISLSNTGRQSQVAFYAADAGVDCAIYWDTLNNGDPGSAFATTNPDTFNNLPNACAGDSIQVGGKNSCVNSAYPQYGDGSSSSPCGGAEDKRGGKSVFTLSFENGSCAIVTVLRRQDSLANPTSIETFIHSDGHSSGDANCLSNNPRVFQRSIETTSFGD</sequence>
<gene>
    <name evidence="1" type="ORF">A3G54_02700</name>
</gene>